<dbReference type="CDD" id="cd05243">
    <property type="entry name" value="SDR_a5"/>
    <property type="match status" value="1"/>
</dbReference>
<dbReference type="AlphaFoldDB" id="A0A0B5AM44"/>
<evidence type="ECO:0000259" key="1">
    <source>
        <dbReference type="Pfam" id="PF13460"/>
    </source>
</evidence>
<dbReference type="HOGENOM" id="CLU_025711_1_2_9"/>
<dbReference type="PANTHER" id="PTHR15020:SF50">
    <property type="entry name" value="UPF0659 PROTEIN YMR090W"/>
    <property type="match status" value="1"/>
</dbReference>
<proteinExistence type="predicted"/>
<dbReference type="InterPro" id="IPR016040">
    <property type="entry name" value="NAD(P)-bd_dom"/>
</dbReference>
<dbReference type="Pfam" id="PF13460">
    <property type="entry name" value="NAD_binding_10"/>
    <property type="match status" value="1"/>
</dbReference>
<dbReference type="BioCyc" id="JESP1508404:G14D9-11149-MONOMER"/>
<accession>A0A0B5AM44</accession>
<reference evidence="2 3" key="1">
    <citation type="submission" date="2014-08" db="EMBL/GenBank/DDBJ databases">
        <title>Complete genome of a marine bacteria Jeotgalibacillus malaysiensis.</title>
        <authorList>
            <person name="Yaakop A.S."/>
            <person name="Chan K.-G."/>
            <person name="Goh K.M."/>
        </authorList>
    </citation>
    <scope>NUCLEOTIDE SEQUENCE [LARGE SCALE GENOMIC DNA]</scope>
    <source>
        <strain evidence="2 3">D5</strain>
    </source>
</reference>
<gene>
    <name evidence="2" type="ORF">JMA_18940</name>
</gene>
<sequence>MDVLVIGANGTTGRLTIDKLAKRNKYYARGMVRKESQFEEIEKLGGLPVLGDLENDFEQAFEEVDAVIFAAGSGGHTGDDKTKSIDEEGAIRAIDLSVKKGIKKFVMLSAIGAGDLSTMEISDDMKAYYHAKHNADKHLENSGLNYSIIRPGLLTDNKETGKIRAAEILTDRKGDITRADVATVLVLALEHENLNNKAVEILNDEEDMITALNRA</sequence>
<dbReference type="STRING" id="1508404.JMA_18940"/>
<keyword evidence="3" id="KW-1185">Reference proteome</keyword>
<name>A0A0B5AM44_9BACL</name>
<dbReference type="Gene3D" id="3.40.50.720">
    <property type="entry name" value="NAD(P)-binding Rossmann-like Domain"/>
    <property type="match status" value="1"/>
</dbReference>
<dbReference type="KEGG" id="jeo:JMA_18940"/>
<dbReference type="OrthoDB" id="9803892at2"/>
<feature type="domain" description="NAD(P)-binding" evidence="1">
    <location>
        <begin position="7"/>
        <end position="191"/>
    </location>
</feature>
<evidence type="ECO:0000313" key="3">
    <source>
        <dbReference type="Proteomes" id="UP000031449"/>
    </source>
</evidence>
<dbReference type="SUPFAM" id="SSF51735">
    <property type="entry name" value="NAD(P)-binding Rossmann-fold domains"/>
    <property type="match status" value="1"/>
</dbReference>
<dbReference type="PANTHER" id="PTHR15020">
    <property type="entry name" value="FLAVIN REDUCTASE-RELATED"/>
    <property type="match status" value="1"/>
</dbReference>
<evidence type="ECO:0000313" key="2">
    <source>
        <dbReference type="EMBL" id="AJD91211.1"/>
    </source>
</evidence>
<dbReference type="Proteomes" id="UP000031449">
    <property type="component" value="Chromosome"/>
</dbReference>
<organism evidence="2 3">
    <name type="scientific">Jeotgalibacillus malaysiensis</name>
    <dbReference type="NCBI Taxonomy" id="1508404"/>
    <lineage>
        <taxon>Bacteria</taxon>
        <taxon>Bacillati</taxon>
        <taxon>Bacillota</taxon>
        <taxon>Bacilli</taxon>
        <taxon>Bacillales</taxon>
        <taxon>Caryophanaceae</taxon>
        <taxon>Jeotgalibacillus</taxon>
    </lineage>
</organism>
<protein>
    <recommendedName>
        <fullName evidence="1">NAD(P)-binding domain-containing protein</fullName>
    </recommendedName>
</protein>
<dbReference type="EMBL" id="CP009416">
    <property type="protein sequence ID" value="AJD91211.1"/>
    <property type="molecule type" value="Genomic_DNA"/>
</dbReference>
<dbReference type="InterPro" id="IPR036291">
    <property type="entry name" value="NAD(P)-bd_dom_sf"/>
</dbReference>